<dbReference type="PANTHER" id="PTHR39473">
    <property type="match status" value="1"/>
</dbReference>
<dbReference type="RefSeq" id="WP_341566773.1">
    <property type="nucleotide sequence ID" value="NZ_JBAKAR010000004.1"/>
</dbReference>
<proteinExistence type="inferred from homology"/>
<name>A0ABU9G3M8_9GAMM</name>
<dbReference type="Gene3D" id="1.20.120.450">
    <property type="entry name" value="dinb family like domain"/>
    <property type="match status" value="1"/>
</dbReference>
<sequence length="182" mass="20125">MSLNSTKPLAQKATNGSAIISGCIESLEQGRQFLKSISDEQYCYVATPHVTSSIGEHFRHLLDVFYSIYQNPTAANYNQRRRGHALETSRAEALAAIITVTQWLQTLDQEALDKRVAVFTEVSLSQAQTCEMGSTLGRELTFASLHATHHFAMANVVVSLLNGQVGRRFGYAPATVTYLRDQ</sequence>
<dbReference type="EMBL" id="JBAKAR010000004">
    <property type="protein sequence ID" value="MEL0612890.1"/>
    <property type="molecule type" value="Genomic_DNA"/>
</dbReference>
<evidence type="ECO:0000313" key="4">
    <source>
        <dbReference type="Proteomes" id="UP001379949"/>
    </source>
</evidence>
<dbReference type="PROSITE" id="PS51257">
    <property type="entry name" value="PROKAR_LIPOPROTEIN"/>
    <property type="match status" value="1"/>
</dbReference>
<evidence type="ECO:0000256" key="1">
    <source>
        <dbReference type="ARBA" id="ARBA00008635"/>
    </source>
</evidence>
<dbReference type="SUPFAM" id="SSF109854">
    <property type="entry name" value="DinB/YfiT-like putative metalloenzymes"/>
    <property type="match status" value="1"/>
</dbReference>
<reference evidence="3 4" key="1">
    <citation type="submission" date="2024-02" db="EMBL/GenBank/DDBJ databases">
        <title>Bacteria isolated from the canopy kelp, Nereocystis luetkeana.</title>
        <authorList>
            <person name="Pfister C.A."/>
            <person name="Younker I.T."/>
            <person name="Light S.H."/>
        </authorList>
    </citation>
    <scope>NUCLEOTIDE SEQUENCE [LARGE SCALE GENOMIC DNA]</scope>
    <source>
        <strain evidence="3 4">TI.4.07</strain>
    </source>
</reference>
<organism evidence="3 4">
    <name type="scientific">Marinomonas arenicola</name>
    <dbReference type="NCBI Taxonomy" id="569601"/>
    <lineage>
        <taxon>Bacteria</taxon>
        <taxon>Pseudomonadati</taxon>
        <taxon>Pseudomonadota</taxon>
        <taxon>Gammaproteobacteria</taxon>
        <taxon>Oceanospirillales</taxon>
        <taxon>Oceanospirillaceae</taxon>
        <taxon>Marinomonas</taxon>
    </lineage>
</organism>
<protein>
    <submittedName>
        <fullName evidence="3">DinB family protein</fullName>
    </submittedName>
</protein>
<dbReference type="Pfam" id="PF05163">
    <property type="entry name" value="DinB"/>
    <property type="match status" value="1"/>
</dbReference>
<comment type="similarity">
    <text evidence="1">Belongs to the DinB family.</text>
</comment>
<evidence type="ECO:0000313" key="3">
    <source>
        <dbReference type="EMBL" id="MEL0612890.1"/>
    </source>
</evidence>
<evidence type="ECO:0000256" key="2">
    <source>
        <dbReference type="ARBA" id="ARBA00022723"/>
    </source>
</evidence>
<dbReference type="PANTHER" id="PTHR39473:SF1">
    <property type="entry name" value="DINB-LIKE DOMAIN-CONTAINING PROTEIN"/>
    <property type="match status" value="1"/>
</dbReference>
<keyword evidence="2" id="KW-0479">Metal-binding</keyword>
<gene>
    <name evidence="3" type="ORF">V6242_07005</name>
</gene>
<dbReference type="InterPro" id="IPR007837">
    <property type="entry name" value="DinB"/>
</dbReference>
<comment type="caution">
    <text evidence="3">The sequence shown here is derived from an EMBL/GenBank/DDBJ whole genome shotgun (WGS) entry which is preliminary data.</text>
</comment>
<dbReference type="Proteomes" id="UP001379949">
    <property type="component" value="Unassembled WGS sequence"/>
</dbReference>
<accession>A0ABU9G3M8</accession>
<dbReference type="InterPro" id="IPR034660">
    <property type="entry name" value="DinB/YfiT-like"/>
</dbReference>
<keyword evidence="4" id="KW-1185">Reference proteome</keyword>